<dbReference type="Proteomes" id="UP000724584">
    <property type="component" value="Unassembled WGS sequence"/>
</dbReference>
<protein>
    <submittedName>
        <fullName evidence="1">Uncharacterized protein</fullName>
    </submittedName>
</protein>
<sequence>MSVMLQGILRRTRLISNPKKFKVGGGGKAEYLHEVVEAFKAHLLILGRFAMEHDMSEKNRYITKWEQRVAELEQAVAEAHKEGHMEGYKECPPIIILEGLPAMDTPYGPTPSRAGVDNNNNDYYDDNYHDDNNYNDEDNYNNDNYNDDDNNQPPHNNTPSPYCSPILSHSNTTRSPSPPRSPHRNDNDNHPPHNNNNHPPSPSRTPSHSLSLSRTPPSSTSPLRYSPLRYSHLSPPPHPLRHHQRAPDLFRATLSFRLAHARRQLHRESEALISELRSRAAECAHDLRDGARDHEDEVRAEVAGWQEDEGRSLDQRGRGRWRWGGRVEWGDWGRVEGEGARLVGELWGEVEGSVRKVRGWAGWRGREIGRDMRERLRVRVRLYERRRRGRGRGRRVSGRVMRYSERDENELFVAIDREVDQALRRMNTIAAGETAKMLRRMDDKIRRLEAKRDRVLEEMDRRVDEEVSRFERPQAEDRLVGE</sequence>
<gene>
    <name evidence="1" type="ORF">F5144DRAFT_625706</name>
</gene>
<dbReference type="EMBL" id="JAGIZQ010000001">
    <property type="protein sequence ID" value="KAH6650704.1"/>
    <property type="molecule type" value="Genomic_DNA"/>
</dbReference>
<comment type="caution">
    <text evidence="1">The sequence shown here is derived from an EMBL/GenBank/DDBJ whole genome shotgun (WGS) entry which is preliminary data.</text>
</comment>
<proteinExistence type="predicted"/>
<accession>A0ACB7PNA0</accession>
<evidence type="ECO:0000313" key="1">
    <source>
        <dbReference type="EMBL" id="KAH6650704.1"/>
    </source>
</evidence>
<evidence type="ECO:0000313" key="2">
    <source>
        <dbReference type="Proteomes" id="UP000724584"/>
    </source>
</evidence>
<reference evidence="1 2" key="1">
    <citation type="journal article" date="2021" name="Nat. Commun.">
        <title>Genetic determinants of endophytism in the Arabidopsis root mycobiome.</title>
        <authorList>
            <person name="Mesny F."/>
            <person name="Miyauchi S."/>
            <person name="Thiergart T."/>
            <person name="Pickel B."/>
            <person name="Atanasova L."/>
            <person name="Karlsson M."/>
            <person name="Huettel B."/>
            <person name="Barry K.W."/>
            <person name="Haridas S."/>
            <person name="Chen C."/>
            <person name="Bauer D."/>
            <person name="Andreopoulos W."/>
            <person name="Pangilinan J."/>
            <person name="LaButti K."/>
            <person name="Riley R."/>
            <person name="Lipzen A."/>
            <person name="Clum A."/>
            <person name="Drula E."/>
            <person name="Henrissat B."/>
            <person name="Kohler A."/>
            <person name="Grigoriev I.V."/>
            <person name="Martin F.M."/>
            <person name="Hacquard S."/>
        </authorList>
    </citation>
    <scope>NUCLEOTIDE SEQUENCE [LARGE SCALE GENOMIC DNA]</scope>
    <source>
        <strain evidence="1 2">MPI-SDFR-AT-0079</strain>
    </source>
</reference>
<organism evidence="1 2">
    <name type="scientific">Chaetomium tenue</name>
    <dbReference type="NCBI Taxonomy" id="1854479"/>
    <lineage>
        <taxon>Eukaryota</taxon>
        <taxon>Fungi</taxon>
        <taxon>Dikarya</taxon>
        <taxon>Ascomycota</taxon>
        <taxon>Pezizomycotina</taxon>
        <taxon>Sordariomycetes</taxon>
        <taxon>Sordariomycetidae</taxon>
        <taxon>Sordariales</taxon>
        <taxon>Chaetomiaceae</taxon>
        <taxon>Chaetomium</taxon>
    </lineage>
</organism>
<keyword evidence="2" id="KW-1185">Reference proteome</keyword>
<name>A0ACB7PNA0_9PEZI</name>